<dbReference type="AlphaFoldDB" id="A0A1F6GG88"/>
<reference evidence="2 3" key="1">
    <citation type="journal article" date="2016" name="Nat. Commun.">
        <title>Thousands of microbial genomes shed light on interconnected biogeochemical processes in an aquifer system.</title>
        <authorList>
            <person name="Anantharaman K."/>
            <person name="Brown C.T."/>
            <person name="Hug L.A."/>
            <person name="Sharon I."/>
            <person name="Castelle C.J."/>
            <person name="Probst A.J."/>
            <person name="Thomas B.C."/>
            <person name="Singh A."/>
            <person name="Wilkins M.J."/>
            <person name="Karaoz U."/>
            <person name="Brodie E.L."/>
            <person name="Williams K.H."/>
            <person name="Hubbard S.S."/>
            <person name="Banfield J.F."/>
        </authorList>
    </citation>
    <scope>NUCLEOTIDE SEQUENCE [LARGE SCALE GENOMIC DNA]</scope>
</reference>
<dbReference type="InterPro" id="IPR036527">
    <property type="entry name" value="SCP2_sterol-bd_dom_sf"/>
</dbReference>
<sequence>MAEIFSKVAQGIVEHPEKVTQVNAVYLFKISGPEGGIFHINLKDNPQVTFEEGPADCVLEIKDRDFIKLYKGVLPGYKAALTGKLKIKGELILATKLSEVFFAAKKEE</sequence>
<accession>A0A1F6GG88</accession>
<protein>
    <recommendedName>
        <fullName evidence="1">SCP2 domain-containing protein</fullName>
    </recommendedName>
</protein>
<dbReference type="PANTHER" id="PTHR10094">
    <property type="entry name" value="STEROL CARRIER PROTEIN 2 SCP-2 FAMILY PROTEIN"/>
    <property type="match status" value="1"/>
</dbReference>
<dbReference type="Pfam" id="PF02036">
    <property type="entry name" value="SCP2"/>
    <property type="match status" value="1"/>
</dbReference>
<dbReference type="InterPro" id="IPR003033">
    <property type="entry name" value="SCP2_sterol-bd_dom"/>
</dbReference>
<proteinExistence type="predicted"/>
<comment type="caution">
    <text evidence="2">The sequence shown here is derived from an EMBL/GenBank/DDBJ whole genome shotgun (WGS) entry which is preliminary data.</text>
</comment>
<dbReference type="EMBL" id="MFNE01000005">
    <property type="protein sequence ID" value="OGG97119.1"/>
    <property type="molecule type" value="Genomic_DNA"/>
</dbReference>
<name>A0A1F6GG88_9PROT</name>
<gene>
    <name evidence="2" type="ORF">A2527_13200</name>
</gene>
<dbReference type="SUPFAM" id="SSF55718">
    <property type="entry name" value="SCP-like"/>
    <property type="match status" value="1"/>
</dbReference>
<dbReference type="PANTHER" id="PTHR10094:SF25">
    <property type="entry name" value="SCP2 STEROL-BINDING DOMAIN-CONTAINING PROTEIN 1"/>
    <property type="match status" value="1"/>
</dbReference>
<feature type="domain" description="SCP2" evidence="1">
    <location>
        <begin position="14"/>
        <end position="101"/>
    </location>
</feature>
<dbReference type="GO" id="GO:0005829">
    <property type="term" value="C:cytosol"/>
    <property type="evidence" value="ECO:0007669"/>
    <property type="project" value="TreeGrafter"/>
</dbReference>
<evidence type="ECO:0000313" key="3">
    <source>
        <dbReference type="Proteomes" id="UP000178449"/>
    </source>
</evidence>
<organism evidence="2 3">
    <name type="scientific">Candidatus Lambdaproteobacteria bacterium RIFOXYD2_FULL_50_16</name>
    <dbReference type="NCBI Taxonomy" id="1817772"/>
    <lineage>
        <taxon>Bacteria</taxon>
        <taxon>Pseudomonadati</taxon>
        <taxon>Pseudomonadota</taxon>
        <taxon>Candidatus Lambdaproteobacteria</taxon>
    </lineage>
</organism>
<dbReference type="Gene3D" id="3.30.1050.10">
    <property type="entry name" value="SCP2 sterol-binding domain"/>
    <property type="match status" value="1"/>
</dbReference>
<dbReference type="Proteomes" id="UP000178449">
    <property type="component" value="Unassembled WGS sequence"/>
</dbReference>
<evidence type="ECO:0000313" key="2">
    <source>
        <dbReference type="EMBL" id="OGG97119.1"/>
    </source>
</evidence>
<evidence type="ECO:0000259" key="1">
    <source>
        <dbReference type="Pfam" id="PF02036"/>
    </source>
</evidence>
<dbReference type="STRING" id="1817772.A2527_13200"/>